<proteinExistence type="predicted"/>
<dbReference type="Proteomes" id="UP000256964">
    <property type="component" value="Unassembled WGS sequence"/>
</dbReference>
<keyword evidence="1" id="KW-0472">Membrane</keyword>
<protein>
    <submittedName>
        <fullName evidence="2">Uncharacterized protein</fullName>
    </submittedName>
</protein>
<feature type="transmembrane region" description="Helical" evidence="1">
    <location>
        <begin position="133"/>
        <end position="152"/>
    </location>
</feature>
<evidence type="ECO:0000313" key="2">
    <source>
        <dbReference type="EMBL" id="RDX55211.1"/>
    </source>
</evidence>
<dbReference type="EMBL" id="KZ857383">
    <property type="protein sequence ID" value="RDX55211.1"/>
    <property type="molecule type" value="Genomic_DNA"/>
</dbReference>
<dbReference type="AlphaFoldDB" id="A0A371DRS4"/>
<reference evidence="2 3" key="1">
    <citation type="journal article" date="2018" name="Biotechnol. Biofuels">
        <title>Integrative visual omics of the white-rot fungus Polyporus brumalis exposes the biotechnological potential of its oxidative enzymes for delignifying raw plant biomass.</title>
        <authorList>
            <person name="Miyauchi S."/>
            <person name="Rancon A."/>
            <person name="Drula E."/>
            <person name="Hage H."/>
            <person name="Chaduli D."/>
            <person name="Favel A."/>
            <person name="Grisel S."/>
            <person name="Henrissat B."/>
            <person name="Herpoel-Gimbert I."/>
            <person name="Ruiz-Duenas F.J."/>
            <person name="Chevret D."/>
            <person name="Hainaut M."/>
            <person name="Lin J."/>
            <person name="Wang M."/>
            <person name="Pangilinan J."/>
            <person name="Lipzen A."/>
            <person name="Lesage-Meessen L."/>
            <person name="Navarro D."/>
            <person name="Riley R."/>
            <person name="Grigoriev I.V."/>
            <person name="Zhou S."/>
            <person name="Raouche S."/>
            <person name="Rosso M.N."/>
        </authorList>
    </citation>
    <scope>NUCLEOTIDE SEQUENCE [LARGE SCALE GENOMIC DNA]</scope>
    <source>
        <strain evidence="2 3">BRFM 1820</strain>
    </source>
</reference>
<dbReference type="Gene3D" id="1.20.140.150">
    <property type="match status" value="1"/>
</dbReference>
<evidence type="ECO:0000256" key="1">
    <source>
        <dbReference type="SAM" id="Phobius"/>
    </source>
</evidence>
<dbReference type="OrthoDB" id="61370at2759"/>
<gene>
    <name evidence="2" type="ORF">OH76DRAFT_875720</name>
</gene>
<feature type="transmembrane region" description="Helical" evidence="1">
    <location>
        <begin position="99"/>
        <end position="121"/>
    </location>
</feature>
<keyword evidence="1" id="KW-0812">Transmembrane</keyword>
<evidence type="ECO:0000313" key="3">
    <source>
        <dbReference type="Proteomes" id="UP000256964"/>
    </source>
</evidence>
<sequence>MRKSSYVIAFFAVAATLILNILSVQRPDWLVVSEPDIIHDKVVVEYGLNRRCETRVIQLPYPGGSKNTYTSYECRAFPMRAPDGCEKDNKKFCMIWSTAGYFGELGIGFAVVACLAILFGVTTHSRRRRIWKSASVLVVLHVLSQITAFAVVTELYRTEAFPTFNHARPGLAYVLNTISWVVGLLVAAGVVITGISANKGHQWAAGNRAYRPIDG</sequence>
<accession>A0A371DRS4</accession>
<keyword evidence="3" id="KW-1185">Reference proteome</keyword>
<name>A0A371DRS4_9APHY</name>
<feature type="transmembrane region" description="Helical" evidence="1">
    <location>
        <begin position="172"/>
        <end position="195"/>
    </location>
</feature>
<organism evidence="2 3">
    <name type="scientific">Lentinus brumalis</name>
    <dbReference type="NCBI Taxonomy" id="2498619"/>
    <lineage>
        <taxon>Eukaryota</taxon>
        <taxon>Fungi</taxon>
        <taxon>Dikarya</taxon>
        <taxon>Basidiomycota</taxon>
        <taxon>Agaricomycotina</taxon>
        <taxon>Agaricomycetes</taxon>
        <taxon>Polyporales</taxon>
        <taxon>Polyporaceae</taxon>
        <taxon>Lentinus</taxon>
    </lineage>
</organism>
<keyword evidence="1" id="KW-1133">Transmembrane helix</keyword>